<accession>A0A317XNZ2</accession>
<feature type="region of interest" description="Disordered" evidence="1">
    <location>
        <begin position="373"/>
        <end position="406"/>
    </location>
</feature>
<dbReference type="InterPro" id="IPR041898">
    <property type="entry name" value="MAGE_WH1"/>
</dbReference>
<dbReference type="InterPro" id="IPR041899">
    <property type="entry name" value="MAGE_WH2"/>
</dbReference>
<dbReference type="OrthoDB" id="205198at2759"/>
<feature type="region of interest" description="Disordered" evidence="1">
    <location>
        <begin position="1"/>
        <end position="68"/>
    </location>
</feature>
<evidence type="ECO:0000313" key="4">
    <source>
        <dbReference type="Proteomes" id="UP000246740"/>
    </source>
</evidence>
<dbReference type="AlphaFoldDB" id="A0A317XNZ2"/>
<feature type="compositionally biased region" description="Low complexity" evidence="1">
    <location>
        <begin position="335"/>
        <end position="346"/>
    </location>
</feature>
<dbReference type="Gene3D" id="1.10.10.1210">
    <property type="entry name" value="MAGE homology domain, winged helix WH2 motif"/>
    <property type="match status" value="1"/>
</dbReference>
<dbReference type="PANTHER" id="PTHR11736">
    <property type="entry name" value="MELANOMA-ASSOCIATED ANTIGEN MAGE ANTIGEN"/>
    <property type="match status" value="1"/>
</dbReference>
<dbReference type="Gene3D" id="1.10.10.1200">
    <property type="entry name" value="MAGE homology domain, winged helix WH1 motif"/>
    <property type="match status" value="1"/>
</dbReference>
<dbReference type="PANTHER" id="PTHR11736:SF14">
    <property type="entry name" value="NSE3 HOMOLOG, SMC5-SMC6 COMPLEX COMPONENT"/>
    <property type="match status" value="1"/>
</dbReference>
<feature type="domain" description="MAGE" evidence="2">
    <location>
        <begin position="106"/>
        <end position="433"/>
    </location>
</feature>
<feature type="compositionally biased region" description="Polar residues" evidence="1">
    <location>
        <begin position="31"/>
        <end position="47"/>
    </location>
</feature>
<dbReference type="SMART" id="SM01373">
    <property type="entry name" value="MAGE"/>
    <property type="match status" value="1"/>
</dbReference>
<dbReference type="Pfam" id="PF01454">
    <property type="entry name" value="MAGE"/>
    <property type="match status" value="1"/>
</dbReference>
<dbReference type="Proteomes" id="UP000246740">
    <property type="component" value="Unassembled WGS sequence"/>
</dbReference>
<evidence type="ECO:0000259" key="2">
    <source>
        <dbReference type="SMART" id="SM01373"/>
    </source>
</evidence>
<feature type="region of interest" description="Disordered" evidence="1">
    <location>
        <begin position="237"/>
        <end position="277"/>
    </location>
</feature>
<dbReference type="GO" id="GO:0005634">
    <property type="term" value="C:nucleus"/>
    <property type="evidence" value="ECO:0007669"/>
    <property type="project" value="TreeGrafter"/>
</dbReference>
<dbReference type="EMBL" id="KZ819194">
    <property type="protein sequence ID" value="PWY99579.1"/>
    <property type="molecule type" value="Genomic_DNA"/>
</dbReference>
<feature type="region of interest" description="Disordered" evidence="1">
    <location>
        <begin position="327"/>
        <end position="353"/>
    </location>
</feature>
<keyword evidence="4" id="KW-1185">Reference proteome</keyword>
<dbReference type="InterPro" id="IPR037445">
    <property type="entry name" value="MAGE"/>
</dbReference>
<protein>
    <recommendedName>
        <fullName evidence="2">MAGE domain-containing protein</fullName>
    </recommendedName>
</protein>
<sequence length="490" mass="53003">MASSSRRRGTDEEEQEQHTTRQSRRSHASPGASSTAVTSVITGSTATAERDGDIASANHGDGEEDESPQEIQFGLLPHPKLTVTDQAKKVADQLGNQAIQEKAAELARLALATDYQRSVLKREDIRTKVLSASPRALSVVFNRAQKILQRTCGLHLVEVRAKGAENAEIARQAQQAAIREATLQANGLRSRTRTNEEPPEVTEEGKPNTGFWVLRSAIPPEITRKLVAVDDGLTAASSANPSSTAPGTMPSSSQSASPRRNRARRRAEPESAINWSSADRQDGEMGLLYIVLGIVLVSGRSIAEVTLQNYLRRLYLSLNTALPAALRGSGPSIRTSGSLTQSTQTQARNRSEQGSLEGFLHAMAKQSYLERVPSDVGAEQSAATQAGGNSAAGGRTTTQSRRRWRTSGLDDEAAAWEWRWGSRAEAEVSEVKIARMMCDIFLDPAASSDGLRPDADDDEETRALDRARLRERQTALMNNIASVAGSQLID</sequence>
<dbReference type="InterPro" id="IPR002190">
    <property type="entry name" value="MHD_dom"/>
</dbReference>
<dbReference type="GO" id="GO:0006281">
    <property type="term" value="P:DNA repair"/>
    <property type="evidence" value="ECO:0007669"/>
    <property type="project" value="TreeGrafter"/>
</dbReference>
<dbReference type="InParanoid" id="A0A317XNZ2"/>
<organism evidence="3 4">
    <name type="scientific">Testicularia cyperi</name>
    <dbReference type="NCBI Taxonomy" id="1882483"/>
    <lineage>
        <taxon>Eukaryota</taxon>
        <taxon>Fungi</taxon>
        <taxon>Dikarya</taxon>
        <taxon>Basidiomycota</taxon>
        <taxon>Ustilaginomycotina</taxon>
        <taxon>Ustilaginomycetes</taxon>
        <taxon>Ustilaginales</taxon>
        <taxon>Anthracoideaceae</taxon>
        <taxon>Testicularia</taxon>
    </lineage>
</organism>
<reference evidence="3 4" key="1">
    <citation type="journal article" date="2018" name="Mol. Biol. Evol.">
        <title>Broad Genomic Sampling Reveals a Smut Pathogenic Ancestry of the Fungal Clade Ustilaginomycotina.</title>
        <authorList>
            <person name="Kijpornyongpan T."/>
            <person name="Mondo S.J."/>
            <person name="Barry K."/>
            <person name="Sandor L."/>
            <person name="Lee J."/>
            <person name="Lipzen A."/>
            <person name="Pangilinan J."/>
            <person name="LaButti K."/>
            <person name="Hainaut M."/>
            <person name="Henrissat B."/>
            <person name="Grigoriev I.V."/>
            <person name="Spatafora J.W."/>
            <person name="Aime M.C."/>
        </authorList>
    </citation>
    <scope>NUCLEOTIDE SEQUENCE [LARGE SCALE GENOMIC DNA]</scope>
    <source>
        <strain evidence="3 4">MCA 3645</strain>
    </source>
</reference>
<name>A0A317XNZ2_9BASI</name>
<evidence type="ECO:0000256" key="1">
    <source>
        <dbReference type="SAM" id="MobiDB-lite"/>
    </source>
</evidence>
<dbReference type="STRING" id="1882483.A0A317XNZ2"/>
<proteinExistence type="predicted"/>
<evidence type="ECO:0000313" key="3">
    <source>
        <dbReference type="EMBL" id="PWY99579.1"/>
    </source>
</evidence>
<gene>
    <name evidence="3" type="ORF">BCV70DRAFT_162241</name>
</gene>
<feature type="region of interest" description="Disordered" evidence="1">
    <location>
        <begin position="183"/>
        <end position="208"/>
    </location>
</feature>
<feature type="compositionally biased region" description="Low complexity" evidence="1">
    <location>
        <begin position="237"/>
        <end position="258"/>
    </location>
</feature>